<evidence type="ECO:0000256" key="2">
    <source>
        <dbReference type="SAM" id="MobiDB-lite"/>
    </source>
</evidence>
<evidence type="ECO:0000313" key="6">
    <source>
        <dbReference type="Proteomes" id="UP000238605"/>
    </source>
</evidence>
<reference evidence="5 6" key="1">
    <citation type="submission" date="2018-02" db="EMBL/GenBank/DDBJ databases">
        <title>Reclassifiation of [Polyangium] brachysporum DSM 7029 as Guopingzhaonella breviflexa gen. nov., sp. nov., a member of the family Comamonadaceae.</title>
        <authorList>
            <person name="Tang B."/>
        </authorList>
    </citation>
    <scope>NUCLEOTIDE SEQUENCE [LARGE SCALE GENOMIC DNA]</scope>
    <source>
        <strain evidence="5 6">BCRC 80649</strain>
    </source>
</reference>
<keyword evidence="3" id="KW-0472">Membrane</keyword>
<feature type="transmembrane region" description="Helical" evidence="3">
    <location>
        <begin position="36"/>
        <end position="56"/>
    </location>
</feature>
<evidence type="ECO:0000313" key="5">
    <source>
        <dbReference type="EMBL" id="PPE66892.1"/>
    </source>
</evidence>
<dbReference type="OrthoDB" id="9815002at2"/>
<dbReference type="Gene3D" id="1.10.530.10">
    <property type="match status" value="1"/>
</dbReference>
<dbReference type="SUPFAM" id="SSF53955">
    <property type="entry name" value="Lysozyme-like"/>
    <property type="match status" value="1"/>
</dbReference>
<keyword evidence="3" id="KW-1133">Transmembrane helix</keyword>
<comment type="similarity">
    <text evidence="1">Belongs to the transglycosylase Slt family.</text>
</comment>
<sequence length="302" mass="32431">MTAIQNLRRSASHTLQSIGRSASVFARDVGQGMLDVSHNGLALLGLLVVGAALFGLGRPEVRHQLEVRTLGWLLERQEARLSEDESLMAALAEPKAILRATAADPGDLDKEQAAVAQWISRRYRVAPEPVARLVKEAWEVGERTRLDPTLILAVMAIESSFNPFAQSPVGAQGLMQVMTRVHDDKYEAFGGTHAAFDPVSNLRVGAQILREYINRAGSLEAGLKWYVGAANLPDDGGYAAKVLSEQNHLRNVAQGRFVPVTIPQLVRTSAPSAPSAPEAAASAAETNAANEVESRTRVAQAS</sequence>
<dbReference type="Proteomes" id="UP000238605">
    <property type="component" value="Unassembled WGS sequence"/>
</dbReference>
<feature type="compositionally biased region" description="Low complexity" evidence="2">
    <location>
        <begin position="269"/>
        <end position="291"/>
    </location>
</feature>
<dbReference type="InterPro" id="IPR023346">
    <property type="entry name" value="Lysozyme-like_dom_sf"/>
</dbReference>
<dbReference type="RefSeq" id="WP_104301719.1">
    <property type="nucleotide sequence ID" value="NZ_PSNX01000004.1"/>
</dbReference>
<evidence type="ECO:0000256" key="3">
    <source>
        <dbReference type="SAM" id="Phobius"/>
    </source>
</evidence>
<keyword evidence="3" id="KW-0812">Transmembrane</keyword>
<dbReference type="EMBL" id="PSNX01000004">
    <property type="protein sequence ID" value="PPE66892.1"/>
    <property type="molecule type" value="Genomic_DNA"/>
</dbReference>
<keyword evidence="6" id="KW-1185">Reference proteome</keyword>
<accession>A0A2S5SVY9</accession>
<feature type="region of interest" description="Disordered" evidence="2">
    <location>
        <begin position="269"/>
        <end position="302"/>
    </location>
</feature>
<organism evidence="5 6">
    <name type="scientific">Caldimonas caldifontis</name>
    <dbReference type="NCBI Taxonomy" id="1452508"/>
    <lineage>
        <taxon>Bacteria</taxon>
        <taxon>Pseudomonadati</taxon>
        <taxon>Pseudomonadota</taxon>
        <taxon>Betaproteobacteria</taxon>
        <taxon>Burkholderiales</taxon>
        <taxon>Sphaerotilaceae</taxon>
        <taxon>Caldimonas</taxon>
    </lineage>
</organism>
<dbReference type="InterPro" id="IPR008258">
    <property type="entry name" value="Transglycosylase_SLT_dom_1"/>
</dbReference>
<gene>
    <name evidence="5" type="ORF">C1704_05350</name>
</gene>
<dbReference type="CDD" id="cd00254">
    <property type="entry name" value="LT-like"/>
    <property type="match status" value="1"/>
</dbReference>
<protein>
    <submittedName>
        <fullName evidence="5">Lytic transglycosylase</fullName>
    </submittedName>
</protein>
<proteinExistence type="inferred from homology"/>
<comment type="caution">
    <text evidence="5">The sequence shown here is derived from an EMBL/GenBank/DDBJ whole genome shotgun (WGS) entry which is preliminary data.</text>
</comment>
<name>A0A2S5SVY9_9BURK</name>
<evidence type="ECO:0000259" key="4">
    <source>
        <dbReference type="Pfam" id="PF01464"/>
    </source>
</evidence>
<dbReference type="PANTHER" id="PTHR37423:SF2">
    <property type="entry name" value="MEMBRANE-BOUND LYTIC MUREIN TRANSGLYCOSYLASE C"/>
    <property type="match status" value="1"/>
</dbReference>
<feature type="domain" description="Transglycosylase SLT" evidence="4">
    <location>
        <begin position="141"/>
        <end position="219"/>
    </location>
</feature>
<evidence type="ECO:0000256" key="1">
    <source>
        <dbReference type="ARBA" id="ARBA00007734"/>
    </source>
</evidence>
<dbReference type="Pfam" id="PF01464">
    <property type="entry name" value="SLT"/>
    <property type="match status" value="1"/>
</dbReference>
<dbReference type="PANTHER" id="PTHR37423">
    <property type="entry name" value="SOLUBLE LYTIC MUREIN TRANSGLYCOSYLASE-RELATED"/>
    <property type="match status" value="1"/>
</dbReference>
<dbReference type="AlphaFoldDB" id="A0A2S5SVY9"/>